<keyword evidence="2" id="KW-1185">Reference proteome</keyword>
<evidence type="ECO:0008006" key="3">
    <source>
        <dbReference type="Google" id="ProtNLM"/>
    </source>
</evidence>
<dbReference type="Proteomes" id="UP000245697">
    <property type="component" value="Unassembled WGS sequence"/>
</dbReference>
<reference evidence="1 2" key="1">
    <citation type="submission" date="2018-05" db="EMBL/GenBank/DDBJ databases">
        <title>Genomic Encyclopedia of Archaeal and Bacterial Type Strains, Phase II (KMG-II): from individual species to whole genera.</title>
        <authorList>
            <person name="Goeker M."/>
        </authorList>
    </citation>
    <scope>NUCLEOTIDE SEQUENCE [LARGE SCALE GENOMIC DNA]</scope>
    <source>
        <strain evidence="1 2">DSM 45184</strain>
    </source>
</reference>
<dbReference type="SUPFAM" id="SSF50969">
    <property type="entry name" value="YVTN repeat-like/Quinoprotein amine dehydrogenase"/>
    <property type="match status" value="1"/>
</dbReference>
<dbReference type="EMBL" id="QGGR01000020">
    <property type="protein sequence ID" value="PWK40126.1"/>
    <property type="molecule type" value="Genomic_DNA"/>
</dbReference>
<organism evidence="1 2">
    <name type="scientific">Actinoplanes xinjiangensis</name>
    <dbReference type="NCBI Taxonomy" id="512350"/>
    <lineage>
        <taxon>Bacteria</taxon>
        <taxon>Bacillati</taxon>
        <taxon>Actinomycetota</taxon>
        <taxon>Actinomycetes</taxon>
        <taxon>Micromonosporales</taxon>
        <taxon>Micromonosporaceae</taxon>
        <taxon>Actinoplanes</taxon>
    </lineage>
</organism>
<dbReference type="InterPro" id="IPR015943">
    <property type="entry name" value="WD40/YVTN_repeat-like_dom_sf"/>
</dbReference>
<accession>A0A316F3U9</accession>
<dbReference type="AlphaFoldDB" id="A0A316F3U9"/>
<name>A0A316F3U9_9ACTN</name>
<evidence type="ECO:0000313" key="2">
    <source>
        <dbReference type="Proteomes" id="UP000245697"/>
    </source>
</evidence>
<comment type="caution">
    <text evidence="1">The sequence shown here is derived from an EMBL/GenBank/DDBJ whole genome shotgun (WGS) entry which is preliminary data.</text>
</comment>
<protein>
    <recommendedName>
        <fullName evidence="3">WD40 repeat protein</fullName>
    </recommendedName>
</protein>
<proteinExistence type="predicted"/>
<sequence>MLDPAANEDVAYVRLLSGNGLDGDLCCTRCDRDGDPELAVVCEGCVALYDDGESGYFEGWRGEPGVSERPEPVDTTVTVTPLPGPVLDLAPLPSPHGEPSWLVLGEGGRWLLRFQAAGGAYRRVCRVRLPAEETTPRTRLRLHASPDGRFAAVVRDFGRFGRVYDLASGKATIEIDGGDYHCEQVPLSLVFFRYGGSTLVAHRTAWNRLDISDPATGRLLTARDEADGERRLAGLFRGELRVSPDGRWIADDSWAWAPAGIPYVWDLRRWAGAGVWESDDGPSRQRLCQRFYFWNEPMCWIGDSLLAVAGLGDDDEAMLPGVRIFDAASGVELHDFAGPGGALFSAGRRLYAAGADGLTIWDPFTGERTGSVPGFVPTHHHRDAGLLAAVRDGALLTWRH</sequence>
<gene>
    <name evidence="1" type="ORF">BC793_12065</name>
</gene>
<dbReference type="Gene3D" id="2.130.10.10">
    <property type="entry name" value="YVTN repeat-like/Quinoprotein amine dehydrogenase"/>
    <property type="match status" value="1"/>
</dbReference>
<dbReference type="InterPro" id="IPR011044">
    <property type="entry name" value="Quino_amine_DH_bsu"/>
</dbReference>
<evidence type="ECO:0000313" key="1">
    <source>
        <dbReference type="EMBL" id="PWK40126.1"/>
    </source>
</evidence>